<evidence type="ECO:0008006" key="2">
    <source>
        <dbReference type="Google" id="ProtNLM"/>
    </source>
</evidence>
<accession>X1DW79</accession>
<organism evidence="1">
    <name type="scientific">marine sediment metagenome</name>
    <dbReference type="NCBI Taxonomy" id="412755"/>
    <lineage>
        <taxon>unclassified sequences</taxon>
        <taxon>metagenomes</taxon>
        <taxon>ecological metagenomes</taxon>
    </lineage>
</organism>
<name>X1DW79_9ZZZZ</name>
<reference evidence="1" key="1">
    <citation type="journal article" date="2014" name="Front. Microbiol.">
        <title>High frequency of phylogenetically diverse reductive dehalogenase-homologous genes in deep subseafloor sedimentary metagenomes.</title>
        <authorList>
            <person name="Kawai M."/>
            <person name="Futagami T."/>
            <person name="Toyoda A."/>
            <person name="Takaki Y."/>
            <person name="Nishi S."/>
            <person name="Hori S."/>
            <person name="Arai W."/>
            <person name="Tsubouchi T."/>
            <person name="Morono Y."/>
            <person name="Uchiyama I."/>
            <person name="Ito T."/>
            <person name="Fujiyama A."/>
            <person name="Inagaki F."/>
            <person name="Takami H."/>
        </authorList>
    </citation>
    <scope>NUCLEOTIDE SEQUENCE</scope>
    <source>
        <strain evidence="1">Expedition CK06-06</strain>
    </source>
</reference>
<dbReference type="AlphaFoldDB" id="X1DW79"/>
<gene>
    <name evidence="1" type="ORF">S01H4_47610</name>
</gene>
<protein>
    <recommendedName>
        <fullName evidence="2">Gingipain domain-containing protein</fullName>
    </recommendedName>
</protein>
<sequence length="233" mass="26308">TFPSAHNNGTGDVYPEIWLGRICPESLNNTNHLTAYRNYFARNHAYRTGQLTRPHSQLVYIDDDWSALTSEWLGDMTAYSNITCISTNAVTTANDYKNRLTHSYEFVHVFVHSWPYEHLFGPGGLGAEGKVTYTDVLNINTQALFYNLFACSATNFKYQNNLGTQYLFSNNTLVVVGSSKIGGMTMNSYFYTPLSQSKVFGEAFRLWWWNPLHGPTDPDTMGLTLLGDPLLTI</sequence>
<comment type="caution">
    <text evidence="1">The sequence shown here is derived from an EMBL/GenBank/DDBJ whole genome shotgun (WGS) entry which is preliminary data.</text>
</comment>
<evidence type="ECO:0000313" key="1">
    <source>
        <dbReference type="EMBL" id="GAH00643.1"/>
    </source>
</evidence>
<feature type="non-terminal residue" evidence="1">
    <location>
        <position position="1"/>
    </location>
</feature>
<dbReference type="EMBL" id="BART01026750">
    <property type="protein sequence ID" value="GAH00643.1"/>
    <property type="molecule type" value="Genomic_DNA"/>
</dbReference>
<proteinExistence type="predicted"/>